<keyword evidence="2" id="KW-1185">Reference proteome</keyword>
<reference evidence="2" key="1">
    <citation type="journal article" date="2019" name="Int. J. Syst. Evol. Microbiol.">
        <title>The Global Catalogue of Microorganisms (GCM) 10K type strain sequencing project: providing services to taxonomists for standard genome sequencing and annotation.</title>
        <authorList>
            <consortium name="The Broad Institute Genomics Platform"/>
            <consortium name="The Broad Institute Genome Sequencing Center for Infectious Disease"/>
            <person name="Wu L."/>
            <person name="Ma J."/>
        </authorList>
    </citation>
    <scope>NUCLEOTIDE SEQUENCE [LARGE SCALE GENOMIC DNA]</scope>
    <source>
        <strain evidence="2">JCM 4376</strain>
    </source>
</reference>
<organism evidence="1 2">
    <name type="scientific">Streptomyces gelaticus</name>
    <dbReference type="NCBI Taxonomy" id="285446"/>
    <lineage>
        <taxon>Bacteria</taxon>
        <taxon>Bacillati</taxon>
        <taxon>Actinomycetota</taxon>
        <taxon>Actinomycetes</taxon>
        <taxon>Kitasatosporales</taxon>
        <taxon>Streptomycetaceae</taxon>
        <taxon>Streptomyces</taxon>
    </lineage>
</organism>
<comment type="caution">
    <text evidence="1">The sequence shown here is derived from an EMBL/GenBank/DDBJ whole genome shotgun (WGS) entry which is preliminary data.</text>
</comment>
<dbReference type="Proteomes" id="UP000660675">
    <property type="component" value="Unassembled WGS sequence"/>
</dbReference>
<proteinExistence type="predicted"/>
<sequence>MITGVRRRKITQWLRGKRNLQSAEDFGLRTVGDRLPRGACAASRAVGDLSWAGLIVWLIACY</sequence>
<accession>A0ABQ2W9J0</accession>
<evidence type="ECO:0000313" key="1">
    <source>
        <dbReference type="EMBL" id="GGV94725.1"/>
    </source>
</evidence>
<dbReference type="EMBL" id="BMTF01000029">
    <property type="protein sequence ID" value="GGV94725.1"/>
    <property type="molecule type" value="Genomic_DNA"/>
</dbReference>
<protein>
    <submittedName>
        <fullName evidence="1">Uncharacterized protein</fullName>
    </submittedName>
</protein>
<evidence type="ECO:0000313" key="2">
    <source>
        <dbReference type="Proteomes" id="UP000660675"/>
    </source>
</evidence>
<gene>
    <name evidence="1" type="ORF">GCM10015535_60680</name>
</gene>
<name>A0ABQ2W9J0_9ACTN</name>